<dbReference type="AlphaFoldDB" id="A0A2P5K767"/>
<accession>A0A2P5K767</accession>
<comment type="similarity">
    <text evidence="1">Belongs to the myoviridae tail sheath protein family.</text>
</comment>
<dbReference type="InterPro" id="IPR052042">
    <property type="entry name" value="Tail_sheath_structural"/>
</dbReference>
<dbReference type="Pfam" id="PF17482">
    <property type="entry name" value="Phage_sheath_1C"/>
    <property type="match status" value="1"/>
</dbReference>
<comment type="caution">
    <text evidence="3">The sequence shown here is derived from an EMBL/GenBank/DDBJ whole genome shotgun (WGS) entry which is preliminary data.</text>
</comment>
<dbReference type="PANTHER" id="PTHR35861">
    <property type="match status" value="1"/>
</dbReference>
<evidence type="ECO:0000259" key="2">
    <source>
        <dbReference type="Pfam" id="PF17482"/>
    </source>
</evidence>
<dbReference type="EMBL" id="PRDW01000018">
    <property type="protein sequence ID" value="PPB81914.1"/>
    <property type="molecule type" value="Genomic_DNA"/>
</dbReference>
<gene>
    <name evidence="3" type="ORF">B0O95_11830</name>
</gene>
<evidence type="ECO:0000256" key="1">
    <source>
        <dbReference type="ARBA" id="ARBA00008005"/>
    </source>
</evidence>
<organism evidence="3 4">
    <name type="scientific">Mycetohabitans endofungorum</name>
    <dbReference type="NCBI Taxonomy" id="417203"/>
    <lineage>
        <taxon>Bacteria</taxon>
        <taxon>Pseudomonadati</taxon>
        <taxon>Pseudomonadota</taxon>
        <taxon>Betaproteobacteria</taxon>
        <taxon>Burkholderiales</taxon>
        <taxon>Burkholderiaceae</taxon>
        <taxon>Mycetohabitans</taxon>
    </lineage>
</organism>
<dbReference type="PANTHER" id="PTHR35861:SF1">
    <property type="entry name" value="PHAGE TAIL SHEATH PROTEIN"/>
    <property type="match status" value="1"/>
</dbReference>
<evidence type="ECO:0000313" key="3">
    <source>
        <dbReference type="EMBL" id="PPB81914.1"/>
    </source>
</evidence>
<sequence>MWKAPANIGLKGGVQPKERVSDTLQGDYNKQDKPLNLIRVFQGTDPLIWGARTLATDTDRWRYVPVRRLFNAVEKDIGRAMHAAMFEPNSQPTWEKVRAAIDNYLHAVWRQGGLQGSKPDEAYFVQIGLGLTMTQDEIDDGRLIVKIGLAPVRPAEFIILQMTQDMASVPA</sequence>
<keyword evidence="4" id="KW-1185">Reference proteome</keyword>
<dbReference type="InterPro" id="IPR020287">
    <property type="entry name" value="Tail_sheath_C"/>
</dbReference>
<proteinExistence type="inferred from homology"/>
<evidence type="ECO:0000313" key="4">
    <source>
        <dbReference type="Proteomes" id="UP000243096"/>
    </source>
</evidence>
<protein>
    <submittedName>
        <fullName evidence="3">Tail sheath protein</fullName>
    </submittedName>
</protein>
<feature type="domain" description="Tail sheath protein C-terminal" evidence="2">
    <location>
        <begin position="57"/>
        <end position="163"/>
    </location>
</feature>
<name>A0A2P5K767_9BURK</name>
<reference evidence="3 4" key="1">
    <citation type="submission" date="2018-01" db="EMBL/GenBank/DDBJ databases">
        <title>Genomic Encyclopedia of Type Strains, Phase III (KMG-III): the genomes of soil and plant-associated and newly described type strains.</title>
        <authorList>
            <person name="Whitman W."/>
        </authorList>
    </citation>
    <scope>NUCLEOTIDE SEQUENCE [LARGE SCALE GENOMIC DNA]</scope>
    <source>
        <strain evidence="3 4">HKI456</strain>
    </source>
</reference>
<dbReference type="Proteomes" id="UP000243096">
    <property type="component" value="Unassembled WGS sequence"/>
</dbReference>